<protein>
    <submittedName>
        <fullName evidence="1">3066_t:CDS:1</fullName>
    </submittedName>
</protein>
<feature type="non-terminal residue" evidence="1">
    <location>
        <position position="80"/>
    </location>
</feature>
<gene>
    <name evidence="1" type="ORF">FCALED_LOCUS15292</name>
</gene>
<evidence type="ECO:0000313" key="1">
    <source>
        <dbReference type="EMBL" id="CAG8735743.1"/>
    </source>
</evidence>
<proteinExistence type="predicted"/>
<sequence length="80" mass="9697">MENSILYMGSNLEEEIANYLIYLNRLCYVIEDTFERIPVNEEERKLDKEVKNHRGDRFEKMLLEVKASLVFLKRKKQESR</sequence>
<dbReference type="Proteomes" id="UP000789570">
    <property type="component" value="Unassembled WGS sequence"/>
</dbReference>
<keyword evidence="2" id="KW-1185">Reference proteome</keyword>
<accession>A0A9N9NHY3</accession>
<dbReference type="EMBL" id="CAJVPQ010013418">
    <property type="protein sequence ID" value="CAG8735743.1"/>
    <property type="molecule type" value="Genomic_DNA"/>
</dbReference>
<dbReference type="AlphaFoldDB" id="A0A9N9NHY3"/>
<comment type="caution">
    <text evidence="1">The sequence shown here is derived from an EMBL/GenBank/DDBJ whole genome shotgun (WGS) entry which is preliminary data.</text>
</comment>
<evidence type="ECO:0000313" key="2">
    <source>
        <dbReference type="Proteomes" id="UP000789570"/>
    </source>
</evidence>
<organism evidence="1 2">
    <name type="scientific">Funneliformis caledonium</name>
    <dbReference type="NCBI Taxonomy" id="1117310"/>
    <lineage>
        <taxon>Eukaryota</taxon>
        <taxon>Fungi</taxon>
        <taxon>Fungi incertae sedis</taxon>
        <taxon>Mucoromycota</taxon>
        <taxon>Glomeromycotina</taxon>
        <taxon>Glomeromycetes</taxon>
        <taxon>Glomerales</taxon>
        <taxon>Glomeraceae</taxon>
        <taxon>Funneliformis</taxon>
    </lineage>
</organism>
<name>A0A9N9NHY3_9GLOM</name>
<reference evidence="1" key="1">
    <citation type="submission" date="2021-06" db="EMBL/GenBank/DDBJ databases">
        <authorList>
            <person name="Kallberg Y."/>
            <person name="Tangrot J."/>
            <person name="Rosling A."/>
        </authorList>
    </citation>
    <scope>NUCLEOTIDE SEQUENCE</scope>
    <source>
        <strain evidence="1">UK204</strain>
    </source>
</reference>